<name>A0AAV7F4T3_ARIFI</name>
<keyword evidence="5" id="KW-0119">Carbohydrate metabolism</keyword>
<dbReference type="Proteomes" id="UP000825729">
    <property type="component" value="Unassembled WGS sequence"/>
</dbReference>
<dbReference type="PANTHER" id="PTHR31288:SF5">
    <property type="entry name" value="PROTEIN MANNAN SYNTHESIS-RELATED 1"/>
    <property type="match status" value="1"/>
</dbReference>
<comment type="similarity">
    <text evidence="1">Belongs to the glycosyltransferase GT106 family.</text>
</comment>
<dbReference type="InterPro" id="IPR024709">
    <property type="entry name" value="FucosylTrfase_pln"/>
</dbReference>
<feature type="signal peptide" evidence="7">
    <location>
        <begin position="1"/>
        <end position="22"/>
    </location>
</feature>
<keyword evidence="3" id="KW-0808">Transferase</keyword>
<proteinExistence type="inferred from homology"/>
<dbReference type="AlphaFoldDB" id="A0AAV7F4T3"/>
<evidence type="ECO:0000256" key="6">
    <source>
        <dbReference type="ARBA" id="ARBA00030350"/>
    </source>
</evidence>
<protein>
    <recommendedName>
        <fullName evidence="6">O-fucosyltransferase family protein</fullName>
    </recommendedName>
</protein>
<evidence type="ECO:0000256" key="2">
    <source>
        <dbReference type="ARBA" id="ARBA00022676"/>
    </source>
</evidence>
<feature type="chain" id="PRO_5043820968" description="O-fucosyltransferase family protein" evidence="7">
    <location>
        <begin position="23"/>
        <end position="424"/>
    </location>
</feature>
<dbReference type="Gene3D" id="3.40.50.11350">
    <property type="match status" value="1"/>
</dbReference>
<dbReference type="PANTHER" id="PTHR31288">
    <property type="entry name" value="O-FUCOSYLTRANSFERASE FAMILY PROTEIN"/>
    <property type="match status" value="1"/>
</dbReference>
<evidence type="ECO:0000256" key="5">
    <source>
        <dbReference type="ARBA" id="ARBA00023277"/>
    </source>
</evidence>
<dbReference type="InterPro" id="IPR019378">
    <property type="entry name" value="GDP-Fuc_O-FucTrfase"/>
</dbReference>
<dbReference type="EMBL" id="JAINDJ010000002">
    <property type="protein sequence ID" value="KAG9456170.1"/>
    <property type="molecule type" value="Genomic_DNA"/>
</dbReference>
<dbReference type="PIRSF" id="PIRSF009360">
    <property type="entry name" value="UCP009360"/>
    <property type="match status" value="1"/>
</dbReference>
<comment type="caution">
    <text evidence="8">The sequence shown here is derived from an EMBL/GenBank/DDBJ whole genome shotgun (WGS) entry which is preliminary data.</text>
</comment>
<keyword evidence="9" id="KW-1185">Reference proteome</keyword>
<dbReference type="GO" id="GO:0006004">
    <property type="term" value="P:fucose metabolic process"/>
    <property type="evidence" value="ECO:0007669"/>
    <property type="project" value="UniProtKB-KW"/>
</dbReference>
<sequence>MAVDPKHLLGAFLTLSMFGMLANMIKKDHFDSVETQLPQLSAVQFEVMKIEEHKVAKVPRVSKGPWNKVSQDLKPCWKRPGARLTEEAETSSGYVTFSLTNGPEFHIAQVADAVVVAKYLGATLVIPDIRGSKLGDKRNFADIYDTEKFVKSLEGVVKTMKEQPAEIAAGKLAVVKIPNRATEDYIAEHVEPLFRAKGNIRLVSFFPSVNMKRSETEKEADSVACLAMFGTLELQKEVTETVDSMLARLRTLSRRSDGQFVAVDLRIDILQGKGCKKSGMKGKSCYSPEEIAVFLEKIGFDRETTIYVTEPRWHESLEALKDKFPKTYTKESIVPADKKEKFLNIESLLLEKILDFHICSQSDVFVPAISGLFYANVAGRRIASGRGNILVPSQIEGFSAPAANFVSSYISKKNHMAYSCFCDQ</sequence>
<organism evidence="8 9">
    <name type="scientific">Aristolochia fimbriata</name>
    <name type="common">White veined hardy Dutchman's pipe vine</name>
    <dbReference type="NCBI Taxonomy" id="158543"/>
    <lineage>
        <taxon>Eukaryota</taxon>
        <taxon>Viridiplantae</taxon>
        <taxon>Streptophyta</taxon>
        <taxon>Embryophyta</taxon>
        <taxon>Tracheophyta</taxon>
        <taxon>Spermatophyta</taxon>
        <taxon>Magnoliopsida</taxon>
        <taxon>Magnoliidae</taxon>
        <taxon>Piperales</taxon>
        <taxon>Aristolochiaceae</taxon>
        <taxon>Aristolochia</taxon>
    </lineage>
</organism>
<evidence type="ECO:0000256" key="1">
    <source>
        <dbReference type="ARBA" id="ARBA00007737"/>
    </source>
</evidence>
<gene>
    <name evidence="8" type="ORF">H6P81_000678</name>
</gene>
<keyword evidence="2" id="KW-0328">Glycosyltransferase</keyword>
<evidence type="ECO:0000256" key="4">
    <source>
        <dbReference type="ARBA" id="ARBA00023253"/>
    </source>
</evidence>
<accession>A0AAV7F4T3</accession>
<keyword evidence="7" id="KW-0732">Signal</keyword>
<dbReference type="Pfam" id="PF10250">
    <property type="entry name" value="O-FucT"/>
    <property type="match status" value="1"/>
</dbReference>
<keyword evidence="4" id="KW-0294">Fucose metabolism</keyword>
<evidence type="ECO:0000313" key="9">
    <source>
        <dbReference type="Proteomes" id="UP000825729"/>
    </source>
</evidence>
<evidence type="ECO:0000256" key="7">
    <source>
        <dbReference type="SAM" id="SignalP"/>
    </source>
</evidence>
<evidence type="ECO:0000256" key="3">
    <source>
        <dbReference type="ARBA" id="ARBA00022679"/>
    </source>
</evidence>
<dbReference type="GO" id="GO:0016757">
    <property type="term" value="F:glycosyltransferase activity"/>
    <property type="evidence" value="ECO:0007669"/>
    <property type="project" value="UniProtKB-KW"/>
</dbReference>
<evidence type="ECO:0000313" key="8">
    <source>
        <dbReference type="EMBL" id="KAG9456170.1"/>
    </source>
</evidence>
<reference evidence="8 9" key="1">
    <citation type="submission" date="2021-07" db="EMBL/GenBank/DDBJ databases">
        <title>The Aristolochia fimbriata genome: insights into angiosperm evolution, floral development and chemical biosynthesis.</title>
        <authorList>
            <person name="Jiao Y."/>
        </authorList>
    </citation>
    <scope>NUCLEOTIDE SEQUENCE [LARGE SCALE GENOMIC DNA]</scope>
    <source>
        <strain evidence="8">IBCAS-2021</strain>
        <tissue evidence="8">Leaf</tissue>
    </source>
</reference>